<proteinExistence type="inferred from homology"/>
<evidence type="ECO:0000256" key="3">
    <source>
        <dbReference type="ARBA" id="ARBA00022603"/>
    </source>
</evidence>
<dbReference type="GO" id="GO:0030735">
    <property type="term" value="F:carnosine N-methyltransferase activity"/>
    <property type="evidence" value="ECO:0007669"/>
    <property type="project" value="UniProtKB-EC"/>
</dbReference>
<accession>A0A9P0A283</accession>
<dbReference type="AlphaFoldDB" id="A0A9P0A283"/>
<evidence type="ECO:0000256" key="2">
    <source>
        <dbReference type="ARBA" id="ARBA00012003"/>
    </source>
</evidence>
<dbReference type="EMBL" id="OU963862">
    <property type="protein sequence ID" value="CAH0382591.1"/>
    <property type="molecule type" value="Genomic_DNA"/>
</dbReference>
<dbReference type="GO" id="GO:0035498">
    <property type="term" value="P:carnosine metabolic process"/>
    <property type="evidence" value="ECO:0007669"/>
    <property type="project" value="TreeGrafter"/>
</dbReference>
<evidence type="ECO:0000256" key="4">
    <source>
        <dbReference type="ARBA" id="ARBA00022679"/>
    </source>
</evidence>
<dbReference type="SMART" id="SM01296">
    <property type="entry name" value="N2227"/>
    <property type="match status" value="1"/>
</dbReference>
<organism evidence="6 7">
    <name type="scientific">Bemisia tabaci</name>
    <name type="common">Sweetpotato whitefly</name>
    <name type="synonym">Aleurodes tabaci</name>
    <dbReference type="NCBI Taxonomy" id="7038"/>
    <lineage>
        <taxon>Eukaryota</taxon>
        <taxon>Metazoa</taxon>
        <taxon>Ecdysozoa</taxon>
        <taxon>Arthropoda</taxon>
        <taxon>Hexapoda</taxon>
        <taxon>Insecta</taxon>
        <taxon>Pterygota</taxon>
        <taxon>Neoptera</taxon>
        <taxon>Paraneoptera</taxon>
        <taxon>Hemiptera</taxon>
        <taxon>Sternorrhyncha</taxon>
        <taxon>Aleyrodoidea</taxon>
        <taxon>Aleyrodidae</taxon>
        <taxon>Aleyrodinae</taxon>
        <taxon>Bemisia</taxon>
    </lineage>
</organism>
<dbReference type="PANTHER" id="PTHR12303:SF6">
    <property type="entry name" value="CARNOSINE N-METHYLTRANSFERASE"/>
    <property type="match status" value="1"/>
</dbReference>
<dbReference type="PANTHER" id="PTHR12303">
    <property type="entry name" value="CARNOSINE N-METHYLTRANSFERASE"/>
    <property type="match status" value="1"/>
</dbReference>
<dbReference type="InterPro" id="IPR012901">
    <property type="entry name" value="CARME"/>
</dbReference>
<reference evidence="6" key="1">
    <citation type="submission" date="2021-12" db="EMBL/GenBank/DDBJ databases">
        <authorList>
            <person name="King R."/>
        </authorList>
    </citation>
    <scope>NUCLEOTIDE SEQUENCE</scope>
</reference>
<protein>
    <recommendedName>
        <fullName evidence="2">carnosine N-methyltransferase</fullName>
        <ecNumber evidence="2">2.1.1.22</ecNumber>
    </recommendedName>
</protein>
<dbReference type="Proteomes" id="UP001152759">
    <property type="component" value="Chromosome 1"/>
</dbReference>
<dbReference type="Gene3D" id="3.40.50.150">
    <property type="entry name" value="Vaccinia Virus protein VP39"/>
    <property type="match status" value="1"/>
</dbReference>
<keyword evidence="7" id="KW-1185">Reference proteome</keyword>
<keyword evidence="4" id="KW-0808">Transferase</keyword>
<sequence>MDPCEDENEKEHFQKIVWTFENYRDYSLERLQRTEDYFESLPVAHKNLLSKYKDNFQVLRNCIEDNYSVIKSIIKDVSSMFENFGLSENGVDTKNKDLIPSSSEIEKVQVTLKQLTRDWSEEGKKERNASYQPIIQEIKRQFPSGKCDTSSIKVLVPGAGLGRLAFEIARLGYTCHGNEFSGYMLITSNYVLNKCYQENQHVIYPWLYQSENNVLSSHQTARVTFPDVNPRDTMQNNQFLMIAGDFLQVYKQEAEWDCVATCFFIDCAHNIVSFIETIYHILKPGGVWINLGPLLYHFSNGFLPDSIEPSYEIVKEVILGFGFVFETEVIGVRTAYAQNPNSMLQSEYNSVFFVCRKPWDSVKSEFC</sequence>
<dbReference type="GO" id="GO:0005634">
    <property type="term" value="C:nucleus"/>
    <property type="evidence" value="ECO:0007669"/>
    <property type="project" value="TreeGrafter"/>
</dbReference>
<evidence type="ECO:0000256" key="1">
    <source>
        <dbReference type="ARBA" id="ARBA00010086"/>
    </source>
</evidence>
<dbReference type="SUPFAM" id="SSF53335">
    <property type="entry name" value="S-adenosyl-L-methionine-dependent methyltransferases"/>
    <property type="match status" value="1"/>
</dbReference>
<dbReference type="GO" id="GO:0032259">
    <property type="term" value="P:methylation"/>
    <property type="evidence" value="ECO:0007669"/>
    <property type="project" value="UniProtKB-KW"/>
</dbReference>
<dbReference type="GO" id="GO:0005829">
    <property type="term" value="C:cytosol"/>
    <property type="evidence" value="ECO:0007669"/>
    <property type="project" value="TreeGrafter"/>
</dbReference>
<dbReference type="EC" id="2.1.1.22" evidence="2"/>
<keyword evidence="3" id="KW-0489">Methyltransferase</keyword>
<comment type="similarity">
    <text evidence="1">Belongs to the carnosine N-methyltransferase family.</text>
</comment>
<evidence type="ECO:0000313" key="7">
    <source>
        <dbReference type="Proteomes" id="UP001152759"/>
    </source>
</evidence>
<gene>
    <name evidence="6" type="ORF">BEMITA_LOCUS2110</name>
</gene>
<evidence type="ECO:0000313" key="6">
    <source>
        <dbReference type="EMBL" id="CAH0382591.1"/>
    </source>
</evidence>
<dbReference type="InterPro" id="IPR029063">
    <property type="entry name" value="SAM-dependent_MTases_sf"/>
</dbReference>
<dbReference type="Pfam" id="PF07942">
    <property type="entry name" value="CARME"/>
    <property type="match status" value="1"/>
</dbReference>
<name>A0A9P0A283_BEMTA</name>
<keyword evidence="5" id="KW-0949">S-adenosyl-L-methionine</keyword>
<evidence type="ECO:0000256" key="5">
    <source>
        <dbReference type="ARBA" id="ARBA00022691"/>
    </source>
</evidence>